<gene>
    <name evidence="1" type="ORF">UFOVP1112_28</name>
    <name evidence="2" type="ORF">UFOVP1478_41</name>
</gene>
<evidence type="ECO:0000313" key="2">
    <source>
        <dbReference type="EMBL" id="CAB4215607.1"/>
    </source>
</evidence>
<dbReference type="EMBL" id="LR797425">
    <property type="protein sequence ID" value="CAB4215607.1"/>
    <property type="molecule type" value="Genomic_DNA"/>
</dbReference>
<organism evidence="1">
    <name type="scientific">uncultured Caudovirales phage</name>
    <dbReference type="NCBI Taxonomy" id="2100421"/>
    <lineage>
        <taxon>Viruses</taxon>
        <taxon>Duplodnaviria</taxon>
        <taxon>Heunggongvirae</taxon>
        <taxon>Uroviricota</taxon>
        <taxon>Caudoviricetes</taxon>
        <taxon>Peduoviridae</taxon>
        <taxon>Maltschvirus</taxon>
        <taxon>Maltschvirus maltsch</taxon>
    </lineage>
</organism>
<dbReference type="EMBL" id="LR797063">
    <property type="protein sequence ID" value="CAB4184739.1"/>
    <property type="molecule type" value="Genomic_DNA"/>
</dbReference>
<protein>
    <submittedName>
        <fullName evidence="1">Uncharacterized protein</fullName>
    </submittedName>
</protein>
<reference evidence="1" key="1">
    <citation type="submission" date="2020-05" db="EMBL/GenBank/DDBJ databases">
        <authorList>
            <person name="Chiriac C."/>
            <person name="Salcher M."/>
            <person name="Ghai R."/>
            <person name="Kavagutti S V."/>
        </authorList>
    </citation>
    <scope>NUCLEOTIDE SEQUENCE</scope>
</reference>
<evidence type="ECO:0000313" key="1">
    <source>
        <dbReference type="EMBL" id="CAB4184739.1"/>
    </source>
</evidence>
<sequence>MAYNSFINKQVNANQPIFQFKKDRNNAAVVVADGLGNIKFQGFDGTNYLTTSQILSVASGTIAANRIGSNLEFYTHPDSVTVSTQRMLILPAGSVQINASDSGASLVVNNTTAVSLQTFQTLGGARCIDSVQTSNDAQPVLYKAYKRRTGGTITALDELFRLSVTGQQGGVDYQAAIIRVYSQTVTAGIVSGNIDFFTTNTAGTNAQRLFIGTEGNVVINTPTSGVALTINGGGETITAGNLLLSAGNVNIPATTSAVGQYQIAGQTALHAYGTNNIFAGAACGNFTGTGTVNTAVGQGSFFAFTTGSQNTLVGHGTGQTITSGNYNVGLGYWSAINTGTGSSNICINNFGAVESNTLRIGSATGAGDQQLNRAFICGIDGVDVGSVAKVVTMASNQLGTATITAGTGILVTPTANTITISTTNGISWVEVTGTTQAMAVDTGYIANNVALVTLTLPAVAVVGDRVRVAGKGAGLWLIAQNAGQVIHFGATDSTIGVGGSLAAILRYDCVELLCITANTDWVVLSSVGNLTVV</sequence>
<proteinExistence type="predicted"/>
<name>A0A6J5QJE1_9CAUD</name>
<accession>A0A6J5QJE1</accession>